<gene>
    <name evidence="4" type="ORF">D9R14_01925</name>
</gene>
<dbReference type="InterPro" id="IPR011051">
    <property type="entry name" value="RmlC_Cupin_sf"/>
</dbReference>
<protein>
    <submittedName>
        <fullName evidence="4">Cupin domain-containing protein</fullName>
    </submittedName>
</protein>
<feature type="region of interest" description="Disordered" evidence="2">
    <location>
        <begin position="134"/>
        <end position="154"/>
    </location>
</feature>
<dbReference type="Gene3D" id="2.60.120.10">
    <property type="entry name" value="Jelly Rolls"/>
    <property type="match status" value="1"/>
</dbReference>
<evidence type="ECO:0000313" key="4">
    <source>
        <dbReference type="EMBL" id="RLP81778.1"/>
    </source>
</evidence>
<comment type="caution">
    <text evidence="4">The sequence shown here is derived from an EMBL/GenBank/DDBJ whole genome shotgun (WGS) entry which is preliminary data.</text>
</comment>
<sequence>MTIVTPDRMIVDESRADDPCGPSRAFWISEAGGLTQFGAFVHELPPGSRTALAHWHSAEDEMVYVLSGELTVVENGTATPLGAGAAATFRAGDPIAHFVENRGQDTARCLVVGTRAPADAITYPDHGRMCMRDSASPQGRWTDLAGRPARNPYL</sequence>
<reference evidence="4 5" key="1">
    <citation type="submission" date="2018-10" db="EMBL/GenBank/DDBJ databases">
        <title>Xanthobacter tagetidis genome sequencing and assembly.</title>
        <authorList>
            <person name="Maclea K.S."/>
            <person name="Goen A.E."/>
            <person name="Fatima S.A."/>
        </authorList>
    </citation>
    <scope>NUCLEOTIDE SEQUENCE [LARGE SCALE GENOMIC DNA]</scope>
    <source>
        <strain evidence="4 5">ATCC 700314</strain>
    </source>
</reference>
<dbReference type="InterPro" id="IPR014710">
    <property type="entry name" value="RmlC-like_jellyroll"/>
</dbReference>
<evidence type="ECO:0000313" key="5">
    <source>
        <dbReference type="Proteomes" id="UP000269692"/>
    </source>
</evidence>
<dbReference type="Proteomes" id="UP000269692">
    <property type="component" value="Unassembled WGS sequence"/>
</dbReference>
<dbReference type="PANTHER" id="PTHR35848:SF9">
    <property type="entry name" value="SLL1358 PROTEIN"/>
    <property type="match status" value="1"/>
</dbReference>
<evidence type="ECO:0000256" key="1">
    <source>
        <dbReference type="ARBA" id="ARBA00022723"/>
    </source>
</evidence>
<dbReference type="InterPro" id="IPR013096">
    <property type="entry name" value="Cupin_2"/>
</dbReference>
<accession>A0A3L7AQU8</accession>
<dbReference type="SUPFAM" id="SSF51182">
    <property type="entry name" value="RmlC-like cupins"/>
    <property type="match status" value="1"/>
</dbReference>
<dbReference type="CDD" id="cd02224">
    <property type="entry name" value="cupin_SPO2919-like"/>
    <property type="match status" value="1"/>
</dbReference>
<proteinExistence type="predicted"/>
<feature type="domain" description="Cupin type-2" evidence="3">
    <location>
        <begin position="41"/>
        <end position="112"/>
    </location>
</feature>
<dbReference type="Pfam" id="PF07883">
    <property type="entry name" value="Cupin_2"/>
    <property type="match status" value="1"/>
</dbReference>
<evidence type="ECO:0000259" key="3">
    <source>
        <dbReference type="Pfam" id="PF07883"/>
    </source>
</evidence>
<organism evidence="4 5">
    <name type="scientific">Xanthobacter tagetidis</name>
    <dbReference type="NCBI Taxonomy" id="60216"/>
    <lineage>
        <taxon>Bacteria</taxon>
        <taxon>Pseudomonadati</taxon>
        <taxon>Pseudomonadota</taxon>
        <taxon>Alphaproteobacteria</taxon>
        <taxon>Hyphomicrobiales</taxon>
        <taxon>Xanthobacteraceae</taxon>
        <taxon>Xanthobacter</taxon>
    </lineage>
</organism>
<dbReference type="InterPro" id="IPR051610">
    <property type="entry name" value="GPI/OXD"/>
</dbReference>
<dbReference type="EMBL" id="RCTF01000001">
    <property type="protein sequence ID" value="RLP81778.1"/>
    <property type="molecule type" value="Genomic_DNA"/>
</dbReference>
<dbReference type="OrthoDB" id="5290459at2"/>
<dbReference type="AlphaFoldDB" id="A0A3L7AQU8"/>
<dbReference type="PANTHER" id="PTHR35848">
    <property type="entry name" value="OXALATE-BINDING PROTEIN"/>
    <property type="match status" value="1"/>
</dbReference>
<keyword evidence="1" id="KW-0479">Metal-binding</keyword>
<evidence type="ECO:0000256" key="2">
    <source>
        <dbReference type="SAM" id="MobiDB-lite"/>
    </source>
</evidence>
<dbReference type="GO" id="GO:0046872">
    <property type="term" value="F:metal ion binding"/>
    <property type="evidence" value="ECO:0007669"/>
    <property type="project" value="UniProtKB-KW"/>
</dbReference>
<keyword evidence="5" id="KW-1185">Reference proteome</keyword>
<name>A0A3L7AQU8_9HYPH</name>